<reference evidence="1" key="1">
    <citation type="journal article" date="2023" name="Mol. Phylogenet. Evol.">
        <title>Genome-scale phylogeny and comparative genomics of the fungal order Sordariales.</title>
        <authorList>
            <person name="Hensen N."/>
            <person name="Bonometti L."/>
            <person name="Westerberg I."/>
            <person name="Brannstrom I.O."/>
            <person name="Guillou S."/>
            <person name="Cros-Aarteil S."/>
            <person name="Calhoun S."/>
            <person name="Haridas S."/>
            <person name="Kuo A."/>
            <person name="Mondo S."/>
            <person name="Pangilinan J."/>
            <person name="Riley R."/>
            <person name="LaButti K."/>
            <person name="Andreopoulos B."/>
            <person name="Lipzen A."/>
            <person name="Chen C."/>
            <person name="Yan M."/>
            <person name="Daum C."/>
            <person name="Ng V."/>
            <person name="Clum A."/>
            <person name="Steindorff A."/>
            <person name="Ohm R.A."/>
            <person name="Martin F."/>
            <person name="Silar P."/>
            <person name="Natvig D.O."/>
            <person name="Lalanne C."/>
            <person name="Gautier V."/>
            <person name="Ament-Velasquez S.L."/>
            <person name="Kruys A."/>
            <person name="Hutchinson M.I."/>
            <person name="Powell A.J."/>
            <person name="Barry K."/>
            <person name="Miller A.N."/>
            <person name="Grigoriev I.V."/>
            <person name="Debuchy R."/>
            <person name="Gladieux P."/>
            <person name="Hiltunen Thoren M."/>
            <person name="Johannesson H."/>
        </authorList>
    </citation>
    <scope>NUCLEOTIDE SEQUENCE</scope>
    <source>
        <strain evidence="1">CBS 892.96</strain>
    </source>
</reference>
<proteinExistence type="predicted"/>
<dbReference type="Proteomes" id="UP001302321">
    <property type="component" value="Unassembled WGS sequence"/>
</dbReference>
<organism evidence="1 2">
    <name type="scientific">Triangularia setosa</name>
    <dbReference type="NCBI Taxonomy" id="2587417"/>
    <lineage>
        <taxon>Eukaryota</taxon>
        <taxon>Fungi</taxon>
        <taxon>Dikarya</taxon>
        <taxon>Ascomycota</taxon>
        <taxon>Pezizomycotina</taxon>
        <taxon>Sordariomycetes</taxon>
        <taxon>Sordariomycetidae</taxon>
        <taxon>Sordariales</taxon>
        <taxon>Podosporaceae</taxon>
        <taxon>Triangularia</taxon>
    </lineage>
</organism>
<protein>
    <submittedName>
        <fullName evidence="1">Uncharacterized protein</fullName>
    </submittedName>
</protein>
<reference evidence="1" key="2">
    <citation type="submission" date="2023-05" db="EMBL/GenBank/DDBJ databases">
        <authorList>
            <consortium name="Lawrence Berkeley National Laboratory"/>
            <person name="Steindorff A."/>
            <person name="Hensen N."/>
            <person name="Bonometti L."/>
            <person name="Westerberg I."/>
            <person name="Brannstrom I.O."/>
            <person name="Guillou S."/>
            <person name="Cros-Aarteil S."/>
            <person name="Calhoun S."/>
            <person name="Haridas S."/>
            <person name="Kuo A."/>
            <person name="Mondo S."/>
            <person name="Pangilinan J."/>
            <person name="Riley R."/>
            <person name="Labutti K."/>
            <person name="Andreopoulos B."/>
            <person name="Lipzen A."/>
            <person name="Chen C."/>
            <person name="Yanf M."/>
            <person name="Daum C."/>
            <person name="Ng V."/>
            <person name="Clum A."/>
            <person name="Ohm R."/>
            <person name="Martin F."/>
            <person name="Silar P."/>
            <person name="Natvig D."/>
            <person name="Lalanne C."/>
            <person name="Gautier V."/>
            <person name="Ament-Velasquez S.L."/>
            <person name="Kruys A."/>
            <person name="Hutchinson M.I."/>
            <person name="Powell A.J."/>
            <person name="Barry K."/>
            <person name="Miller A.N."/>
            <person name="Grigoriev I.V."/>
            <person name="Debuchy R."/>
            <person name="Gladieux P."/>
            <person name="Thoren M.H."/>
            <person name="Johannesson H."/>
        </authorList>
    </citation>
    <scope>NUCLEOTIDE SEQUENCE</scope>
    <source>
        <strain evidence="1">CBS 892.96</strain>
    </source>
</reference>
<evidence type="ECO:0000313" key="2">
    <source>
        <dbReference type="Proteomes" id="UP001302321"/>
    </source>
</evidence>
<dbReference type="AlphaFoldDB" id="A0AAN6VYI4"/>
<evidence type="ECO:0000313" key="1">
    <source>
        <dbReference type="EMBL" id="KAK4172139.1"/>
    </source>
</evidence>
<accession>A0AAN6VYI4</accession>
<gene>
    <name evidence="1" type="ORF">QBC36DRAFT_338580</name>
</gene>
<name>A0AAN6VYI4_9PEZI</name>
<sequence length="104" mass="12262">MSFLTCDHSCFINENSKTPFSLVYGKPDEDVGVYTEFRTMKFLTSLYINTRFREFRDGFTTAITRNHRLQIEAACIRPSSTERLRVLGEFYRQQFLCNVWAPTE</sequence>
<keyword evidence="2" id="KW-1185">Reference proteome</keyword>
<dbReference type="EMBL" id="MU866460">
    <property type="protein sequence ID" value="KAK4172139.1"/>
    <property type="molecule type" value="Genomic_DNA"/>
</dbReference>
<comment type="caution">
    <text evidence="1">The sequence shown here is derived from an EMBL/GenBank/DDBJ whole genome shotgun (WGS) entry which is preliminary data.</text>
</comment>